<accession>A0A4Z2GXD8</accession>
<keyword evidence="3" id="KW-1185">Reference proteome</keyword>
<reference evidence="2 3" key="1">
    <citation type="submission" date="2019-03" db="EMBL/GenBank/DDBJ databases">
        <title>First draft genome of Liparis tanakae, snailfish: a comprehensive survey of snailfish specific genes.</title>
        <authorList>
            <person name="Kim W."/>
            <person name="Song I."/>
            <person name="Jeong J.-H."/>
            <person name="Kim D."/>
            <person name="Kim S."/>
            <person name="Ryu S."/>
            <person name="Song J.Y."/>
            <person name="Lee S.K."/>
        </authorList>
    </citation>
    <scope>NUCLEOTIDE SEQUENCE [LARGE SCALE GENOMIC DNA]</scope>
    <source>
        <tissue evidence="2">Muscle</tissue>
    </source>
</reference>
<evidence type="ECO:0000256" key="1">
    <source>
        <dbReference type="SAM" id="MobiDB-lite"/>
    </source>
</evidence>
<feature type="region of interest" description="Disordered" evidence="1">
    <location>
        <begin position="1"/>
        <end position="36"/>
    </location>
</feature>
<feature type="compositionally biased region" description="Acidic residues" evidence="1">
    <location>
        <begin position="27"/>
        <end position="36"/>
    </location>
</feature>
<dbReference type="EMBL" id="SRLO01000392">
    <property type="protein sequence ID" value="TNN57981.1"/>
    <property type="molecule type" value="Genomic_DNA"/>
</dbReference>
<protein>
    <submittedName>
        <fullName evidence="2">Uncharacterized protein</fullName>
    </submittedName>
</protein>
<organism evidence="2 3">
    <name type="scientific">Liparis tanakae</name>
    <name type="common">Tanaka's snailfish</name>
    <dbReference type="NCBI Taxonomy" id="230148"/>
    <lineage>
        <taxon>Eukaryota</taxon>
        <taxon>Metazoa</taxon>
        <taxon>Chordata</taxon>
        <taxon>Craniata</taxon>
        <taxon>Vertebrata</taxon>
        <taxon>Euteleostomi</taxon>
        <taxon>Actinopterygii</taxon>
        <taxon>Neopterygii</taxon>
        <taxon>Teleostei</taxon>
        <taxon>Neoteleostei</taxon>
        <taxon>Acanthomorphata</taxon>
        <taxon>Eupercaria</taxon>
        <taxon>Perciformes</taxon>
        <taxon>Cottioidei</taxon>
        <taxon>Cottales</taxon>
        <taxon>Liparidae</taxon>
        <taxon>Liparis</taxon>
    </lineage>
</organism>
<dbReference type="AlphaFoldDB" id="A0A4Z2GXD8"/>
<evidence type="ECO:0000313" key="3">
    <source>
        <dbReference type="Proteomes" id="UP000314294"/>
    </source>
</evidence>
<name>A0A4Z2GXD8_9TELE</name>
<proteinExistence type="predicted"/>
<evidence type="ECO:0000313" key="2">
    <source>
        <dbReference type="EMBL" id="TNN57981.1"/>
    </source>
</evidence>
<gene>
    <name evidence="2" type="ORF">EYF80_031805</name>
</gene>
<sequence>MCSYGSAAANERASGCSDWRGGGAAKEEEEGEEEEVVVPVGAGLGLELDLVCRSRKHVQLLHGLRRRGGPPPRCCSWGGLDHSRLQHCSRNACGERVAAVRGLGGQTQALVQILWNRHVKSINSTPAVSGISRTTGLQLHLQVPDLQEVLVALGAAVLAVALQHLAQQADALLHLLDGVQALRYFLDALLGFPGS</sequence>
<comment type="caution">
    <text evidence="2">The sequence shown here is derived from an EMBL/GenBank/DDBJ whole genome shotgun (WGS) entry which is preliminary data.</text>
</comment>
<dbReference type="Proteomes" id="UP000314294">
    <property type="component" value="Unassembled WGS sequence"/>
</dbReference>